<dbReference type="InterPro" id="IPR051398">
    <property type="entry name" value="Polysacch_Deacetylase"/>
</dbReference>
<keyword evidence="5" id="KW-0378">Hydrolase</keyword>
<dbReference type="SUPFAM" id="SSF88713">
    <property type="entry name" value="Glycoside hydrolase/deacetylase"/>
    <property type="match status" value="1"/>
</dbReference>
<dbReference type="Proteomes" id="UP000191154">
    <property type="component" value="Unassembled WGS sequence"/>
</dbReference>
<dbReference type="EMBL" id="LZYZ01000004">
    <property type="protein sequence ID" value="OOM11820.1"/>
    <property type="molecule type" value="Genomic_DNA"/>
</dbReference>
<gene>
    <name evidence="5" type="primary">pgaB_2</name>
    <name evidence="5" type="ORF">CLOSAC_22470</name>
</gene>
<dbReference type="RefSeq" id="WP_077865504.1">
    <property type="nucleotide sequence ID" value="NZ_LZYZ01000004.1"/>
</dbReference>
<dbReference type="STRING" id="169679.CSACC_06880"/>
<comment type="caution">
    <text evidence="5">The sequence shown here is derived from an EMBL/GenBank/DDBJ whole genome shotgun (WGS) entry which is preliminary data.</text>
</comment>
<dbReference type="GO" id="GO:0016810">
    <property type="term" value="F:hydrolase activity, acting on carbon-nitrogen (but not peptide) bonds"/>
    <property type="evidence" value="ECO:0007669"/>
    <property type="project" value="InterPro"/>
</dbReference>
<feature type="chain" id="PRO_5012097088" evidence="3">
    <location>
        <begin position="31"/>
        <end position="262"/>
    </location>
</feature>
<dbReference type="CDD" id="cd10918">
    <property type="entry name" value="CE4_NodB_like_5s_6s"/>
    <property type="match status" value="1"/>
</dbReference>
<sequence length="262" mass="29071">MIKSKIIRMCVGAVALSLFFSVSTSINANASTSVKVPVLMYHRIEANPNVSDTWQIGLNEFKQEMKYLKDNGYTTLTNDQFYNIITKKASMPAKPILLTFDGATMDFYNNAYPILKQYGFNATEYVVTDQIGTSWGNPSDMIRIMNENQLKTVANNKIELENHSTTHGHIANLGTTELTKRVSGATSKLESLTNKQVKYFAYPFGESSNNLINVLKSLNVKMAFKAGGGMATDSSDLMNMPRIGIINTDNITTFTRKITTGN</sequence>
<dbReference type="InterPro" id="IPR002509">
    <property type="entry name" value="NODB_dom"/>
</dbReference>
<protein>
    <submittedName>
        <fullName evidence="5">Poly-beta-1,6-N-acetyl-D-glucosamine N-deacetylase</fullName>
        <ecNumber evidence="5">3.5.1.-</ecNumber>
    </submittedName>
</protein>
<accession>A0A1S8N5V9</accession>
<dbReference type="Gene3D" id="3.20.20.370">
    <property type="entry name" value="Glycoside hydrolase/deacetylase"/>
    <property type="match status" value="1"/>
</dbReference>
<dbReference type="PANTHER" id="PTHR34216">
    <property type="match status" value="1"/>
</dbReference>
<evidence type="ECO:0000259" key="4">
    <source>
        <dbReference type="PROSITE" id="PS51677"/>
    </source>
</evidence>
<keyword evidence="2 3" id="KW-0732">Signal</keyword>
<evidence type="ECO:0000313" key="5">
    <source>
        <dbReference type="EMBL" id="OOM11820.1"/>
    </source>
</evidence>
<evidence type="ECO:0000256" key="1">
    <source>
        <dbReference type="ARBA" id="ARBA00004613"/>
    </source>
</evidence>
<organism evidence="5 6">
    <name type="scientific">Clostridium saccharobutylicum</name>
    <dbReference type="NCBI Taxonomy" id="169679"/>
    <lineage>
        <taxon>Bacteria</taxon>
        <taxon>Bacillati</taxon>
        <taxon>Bacillota</taxon>
        <taxon>Clostridia</taxon>
        <taxon>Eubacteriales</taxon>
        <taxon>Clostridiaceae</taxon>
        <taxon>Clostridium</taxon>
    </lineage>
</organism>
<dbReference type="AlphaFoldDB" id="A0A1S8N5V9"/>
<dbReference type="InterPro" id="IPR011330">
    <property type="entry name" value="Glyco_hydro/deAcase_b/a-brl"/>
</dbReference>
<dbReference type="PROSITE" id="PS51677">
    <property type="entry name" value="NODB"/>
    <property type="match status" value="1"/>
</dbReference>
<feature type="domain" description="NodB homology" evidence="4">
    <location>
        <begin position="94"/>
        <end position="262"/>
    </location>
</feature>
<evidence type="ECO:0000256" key="2">
    <source>
        <dbReference type="ARBA" id="ARBA00022729"/>
    </source>
</evidence>
<reference evidence="5 6" key="1">
    <citation type="submission" date="2016-05" db="EMBL/GenBank/DDBJ databases">
        <title>Microbial solvent formation.</title>
        <authorList>
            <person name="Poehlein A."/>
            <person name="Montoya Solano J.D."/>
            <person name="Flitsch S."/>
            <person name="Krabben P."/>
            <person name="Duerre P."/>
            <person name="Daniel R."/>
        </authorList>
    </citation>
    <scope>NUCLEOTIDE SEQUENCE [LARGE SCALE GENOMIC DNA]</scope>
    <source>
        <strain evidence="5 6">L1-8</strain>
    </source>
</reference>
<feature type="signal peptide" evidence="3">
    <location>
        <begin position="1"/>
        <end position="30"/>
    </location>
</feature>
<evidence type="ECO:0000313" key="6">
    <source>
        <dbReference type="Proteomes" id="UP000191154"/>
    </source>
</evidence>
<comment type="subcellular location">
    <subcellularLocation>
        <location evidence="1">Secreted</location>
    </subcellularLocation>
</comment>
<proteinExistence type="predicted"/>
<dbReference type="PANTHER" id="PTHR34216:SF3">
    <property type="entry name" value="POLY-BETA-1,6-N-ACETYL-D-GLUCOSAMINE N-DEACETYLASE"/>
    <property type="match status" value="1"/>
</dbReference>
<evidence type="ECO:0000256" key="3">
    <source>
        <dbReference type="SAM" id="SignalP"/>
    </source>
</evidence>
<dbReference type="GO" id="GO:0005975">
    <property type="term" value="P:carbohydrate metabolic process"/>
    <property type="evidence" value="ECO:0007669"/>
    <property type="project" value="InterPro"/>
</dbReference>
<name>A0A1S8N5V9_CLOSA</name>
<dbReference type="Pfam" id="PF01522">
    <property type="entry name" value="Polysacc_deac_1"/>
    <property type="match status" value="1"/>
</dbReference>
<dbReference type="EC" id="3.5.1.-" evidence="5"/>
<dbReference type="GO" id="GO:0005576">
    <property type="term" value="C:extracellular region"/>
    <property type="evidence" value="ECO:0007669"/>
    <property type="project" value="UniProtKB-SubCell"/>
</dbReference>